<feature type="domain" description="Glutaminase A central" evidence="2">
    <location>
        <begin position="320"/>
        <end position="664"/>
    </location>
</feature>
<dbReference type="Pfam" id="PF16335">
    <property type="entry name" value="GtaA_6_Hairpin"/>
    <property type="match status" value="1"/>
</dbReference>
<dbReference type="InterPro" id="IPR032514">
    <property type="entry name" value="GtaA_central"/>
</dbReference>
<dbReference type="InterPro" id="IPR052743">
    <property type="entry name" value="Glutaminase_GtaA"/>
</dbReference>
<name>A0A6G9YA32_9NOCA</name>
<dbReference type="PANTHER" id="PTHR31987:SF1">
    <property type="entry name" value="GLUTAMINASE A"/>
    <property type="match status" value="1"/>
</dbReference>
<keyword evidence="5" id="KW-1185">Reference proteome</keyword>
<evidence type="ECO:0000313" key="4">
    <source>
        <dbReference type="EMBL" id="QIS09980.1"/>
    </source>
</evidence>
<organism evidence="4 5">
    <name type="scientific">Nocardia arthritidis</name>
    <dbReference type="NCBI Taxonomy" id="228602"/>
    <lineage>
        <taxon>Bacteria</taxon>
        <taxon>Bacillati</taxon>
        <taxon>Actinomycetota</taxon>
        <taxon>Actinomycetes</taxon>
        <taxon>Mycobacteriales</taxon>
        <taxon>Nocardiaceae</taxon>
        <taxon>Nocardia</taxon>
    </lineage>
</organism>
<dbReference type="PANTHER" id="PTHR31987">
    <property type="entry name" value="GLUTAMINASE A-RELATED"/>
    <property type="match status" value="1"/>
</dbReference>
<accession>A0A6G9YA32</accession>
<gene>
    <name evidence="4" type="ORF">F5544_10410</name>
</gene>
<evidence type="ECO:0000313" key="5">
    <source>
        <dbReference type="Proteomes" id="UP000503540"/>
    </source>
</evidence>
<dbReference type="EMBL" id="CP046172">
    <property type="protein sequence ID" value="QIS09980.1"/>
    <property type="molecule type" value="Genomic_DNA"/>
</dbReference>
<dbReference type="AlphaFoldDB" id="A0A6G9YA32"/>
<dbReference type="Pfam" id="PF16334">
    <property type="entry name" value="DUF4964"/>
    <property type="match status" value="1"/>
</dbReference>
<evidence type="ECO:0000259" key="3">
    <source>
        <dbReference type="Pfam" id="PF17168"/>
    </source>
</evidence>
<evidence type="ECO:0000259" key="2">
    <source>
        <dbReference type="Pfam" id="PF16335"/>
    </source>
</evidence>
<dbReference type="Proteomes" id="UP000503540">
    <property type="component" value="Chromosome"/>
</dbReference>
<dbReference type="KEGG" id="nah:F5544_10410"/>
<dbReference type="InterPro" id="IPR032515">
    <property type="entry name" value="DUF4964"/>
</dbReference>
<feature type="domain" description="Glutaminase A N-terminal" evidence="3">
    <location>
        <begin position="81"/>
        <end position="308"/>
    </location>
</feature>
<protein>
    <submittedName>
        <fullName evidence="4">DUF5127 domain-containing protein</fullName>
    </submittedName>
</protein>
<proteinExistence type="predicted"/>
<dbReference type="RefSeq" id="WP_167473016.1">
    <property type="nucleotide sequence ID" value="NZ_CP046172.1"/>
</dbReference>
<sequence length="674" mass="72133">MSSQFGVIRPPAVPLAVRSPYLSTWLAGDRLAGTWATLWAGQITALTGIVRVDGAAYLFAGAVGSPELPVLQQVSISVTATRSIFVFDGGGIELTVTFFSPVDLSDLRRQSVPMSYITVTARCVDGGSHDVAVYLDITGEWAHGDRSRSIDWDVRVADSQRALSFAPVDPAVLAEDSEQASWGTVVFATDADSGLTYLIADADAARAAGAAGPLADTVEPGPRGIDDRWPVFAFSRDLGTVTAQTPSPEMVVTIGHVRTPAVSYLGAPLAPWWHTYWADWPDMLGWFRADYPAALAAASGIDARIIADAASIFGAGATADQYATIAALAMRQAVGGTELVDHDGAPWAFLKEISSDGNVSTVDVVYPAAPAFLYLAPNYLRLLLNPLLEYVRAGNWPQPFAPHDLGARYPVADGHNDGGGENMPVEESANLLIMCAALIGRPATADTTALLTEYYPQLRAWAEYLVPNALDPPLQNQTDDFAGPIAHSCNLALKGIIGIGAMSLIAQATGNADDRNRYDSIARDYIAQWAARAPDPTGSHLQLAYDDPGTWSIKYNGYADRLLGLNLVPPEVITQEATWYAGQANDFGVPLDNRHTYTKADWELWTAAFLINEPTARDLLVRSVYRFADTTGDRVPLTDWYDTVSGQRVGFAARPVVGGLFALLTLAQPGCAGT</sequence>
<feature type="domain" description="DUF4964" evidence="1">
    <location>
        <begin position="8"/>
        <end position="62"/>
    </location>
</feature>
<dbReference type="Pfam" id="PF17168">
    <property type="entry name" value="DUF5127"/>
    <property type="match status" value="1"/>
</dbReference>
<evidence type="ECO:0000259" key="1">
    <source>
        <dbReference type="Pfam" id="PF16334"/>
    </source>
</evidence>
<dbReference type="InterPro" id="IPR033433">
    <property type="entry name" value="GtaA_N"/>
</dbReference>
<reference evidence="4 5" key="1">
    <citation type="journal article" date="2019" name="ACS Chem. Biol.">
        <title>Identification and Mobilization of a Cryptic Antibiotic Biosynthesis Gene Locus from a Human-Pathogenic Nocardia Isolate.</title>
        <authorList>
            <person name="Herisse M."/>
            <person name="Ishida K."/>
            <person name="Porter J.L."/>
            <person name="Howden B."/>
            <person name="Hertweck C."/>
            <person name="Stinear T.P."/>
            <person name="Pidot S.J."/>
        </authorList>
    </citation>
    <scope>NUCLEOTIDE SEQUENCE [LARGE SCALE GENOMIC DNA]</scope>
    <source>
        <strain evidence="4 5">AUSMDU00012717</strain>
    </source>
</reference>